<dbReference type="PROSITE" id="PS51819">
    <property type="entry name" value="VOC"/>
    <property type="match status" value="1"/>
</dbReference>
<dbReference type="SUPFAM" id="SSF54593">
    <property type="entry name" value="Glyoxalase/Bleomycin resistance protein/Dihydroxybiphenyl dioxygenase"/>
    <property type="match status" value="1"/>
</dbReference>
<dbReference type="Gene3D" id="3.10.180.10">
    <property type="entry name" value="2,3-Dihydroxybiphenyl 1,2-Dioxygenase, domain 1"/>
    <property type="match status" value="1"/>
</dbReference>
<evidence type="ECO:0000313" key="2">
    <source>
        <dbReference type="EMBL" id="KKN49107.1"/>
    </source>
</evidence>
<reference evidence="2" key="1">
    <citation type="journal article" date="2015" name="Nature">
        <title>Complex archaea that bridge the gap between prokaryotes and eukaryotes.</title>
        <authorList>
            <person name="Spang A."/>
            <person name="Saw J.H."/>
            <person name="Jorgensen S.L."/>
            <person name="Zaremba-Niedzwiedzka K."/>
            <person name="Martijn J."/>
            <person name="Lind A.E."/>
            <person name="van Eijk R."/>
            <person name="Schleper C."/>
            <person name="Guy L."/>
            <person name="Ettema T.J."/>
        </authorList>
    </citation>
    <scope>NUCLEOTIDE SEQUENCE</scope>
</reference>
<organism evidence="2">
    <name type="scientific">marine sediment metagenome</name>
    <dbReference type="NCBI Taxonomy" id="412755"/>
    <lineage>
        <taxon>unclassified sequences</taxon>
        <taxon>metagenomes</taxon>
        <taxon>ecological metagenomes</taxon>
    </lineage>
</organism>
<comment type="caution">
    <text evidence="2">The sequence shown here is derived from an EMBL/GenBank/DDBJ whole genome shotgun (WGS) entry which is preliminary data.</text>
</comment>
<name>A0A0F9RH99_9ZZZZ</name>
<dbReference type="InterPro" id="IPR037523">
    <property type="entry name" value="VOC_core"/>
</dbReference>
<feature type="domain" description="VOC" evidence="1">
    <location>
        <begin position="4"/>
        <end position="123"/>
    </location>
</feature>
<dbReference type="EMBL" id="LAZR01001184">
    <property type="protein sequence ID" value="KKN49107.1"/>
    <property type="molecule type" value="Genomic_DNA"/>
</dbReference>
<dbReference type="InterPro" id="IPR029068">
    <property type="entry name" value="Glyas_Bleomycin-R_OHBP_Dase"/>
</dbReference>
<protein>
    <recommendedName>
        <fullName evidence="1">VOC domain-containing protein</fullName>
    </recommendedName>
</protein>
<dbReference type="InterPro" id="IPR004360">
    <property type="entry name" value="Glyas_Fos-R_dOase_dom"/>
</dbReference>
<dbReference type="PANTHER" id="PTHR21366">
    <property type="entry name" value="GLYOXALASE FAMILY PROTEIN"/>
    <property type="match status" value="1"/>
</dbReference>
<dbReference type="AlphaFoldDB" id="A0A0F9RH99"/>
<sequence length="128" mass="14084">MIKSIAHASFLVADVAKSLEFYCGVLDIHLNEHRPNFPYDGAWLDLNAQGQQLHLMKLPNPDSIDGRPEHGGRDKHVALVVDDLDALADKFESAGVAFSRSKSGRAAFFCRDPDGNALEFSEDFTPAK</sequence>
<accession>A0A0F9RH99</accession>
<proteinExistence type="predicted"/>
<dbReference type="Pfam" id="PF00903">
    <property type="entry name" value="Glyoxalase"/>
    <property type="match status" value="1"/>
</dbReference>
<gene>
    <name evidence="2" type="ORF">LCGC14_0646110</name>
</gene>
<evidence type="ECO:0000259" key="1">
    <source>
        <dbReference type="PROSITE" id="PS51819"/>
    </source>
</evidence>
<dbReference type="InterPro" id="IPR050383">
    <property type="entry name" value="GlyoxalaseI/FosfomycinResist"/>
</dbReference>
<dbReference type="PANTHER" id="PTHR21366:SF22">
    <property type="entry name" value="VOC DOMAIN-CONTAINING PROTEIN"/>
    <property type="match status" value="1"/>
</dbReference>